<keyword evidence="7 9" id="KW-0119">Carbohydrate metabolism</keyword>
<dbReference type="GO" id="GO:0005524">
    <property type="term" value="F:ATP binding"/>
    <property type="evidence" value="ECO:0007669"/>
    <property type="project" value="UniProtKB-KW"/>
</dbReference>
<evidence type="ECO:0000259" key="10">
    <source>
        <dbReference type="Pfam" id="PF00370"/>
    </source>
</evidence>
<keyword evidence="5 8" id="KW-0418">Kinase</keyword>
<keyword evidence="2 9" id="KW-0859">Xylose metabolism</keyword>
<dbReference type="InterPro" id="IPR050406">
    <property type="entry name" value="FGGY_Carb_Kinase"/>
</dbReference>
<dbReference type="NCBIfam" id="TIGR01312">
    <property type="entry name" value="XylB"/>
    <property type="match status" value="1"/>
</dbReference>
<dbReference type="Proteomes" id="UP000594463">
    <property type="component" value="Chromosome"/>
</dbReference>
<dbReference type="PANTHER" id="PTHR43095">
    <property type="entry name" value="SUGAR KINASE"/>
    <property type="match status" value="1"/>
</dbReference>
<keyword evidence="4 9" id="KW-0547">Nucleotide-binding</keyword>
<dbReference type="RefSeq" id="WP_218111378.1">
    <property type="nucleotide sequence ID" value="NZ_CP065383.1"/>
</dbReference>
<dbReference type="Gene3D" id="3.30.420.40">
    <property type="match status" value="2"/>
</dbReference>
<dbReference type="EC" id="2.7.1.17" evidence="9"/>
<dbReference type="KEGG" id="alam:RT761_02114"/>
<feature type="domain" description="Carbohydrate kinase FGGY C-terminal" evidence="11">
    <location>
        <begin position="265"/>
        <end position="444"/>
    </location>
</feature>
<keyword evidence="13" id="KW-1185">Reference proteome</keyword>
<evidence type="ECO:0000256" key="5">
    <source>
        <dbReference type="ARBA" id="ARBA00022777"/>
    </source>
</evidence>
<dbReference type="AlphaFoldDB" id="A0A7T1AMY4"/>
<dbReference type="EMBL" id="CP065383">
    <property type="protein sequence ID" value="QPM68887.1"/>
    <property type="molecule type" value="Genomic_DNA"/>
</dbReference>
<reference evidence="12 13" key="1">
    <citation type="journal article" date="2021" name="Nat. Commun.">
        <title>Isolation of a member of the candidate phylum Atribacteria reveals a unique cell membrane structure.</title>
        <authorList>
            <person name="Taiki K."/>
            <person name="Nobu M.K."/>
            <person name="Kusada H."/>
            <person name="Meng X.-Y."/>
            <person name="Hosoki N."/>
            <person name="Uematsu K."/>
            <person name="Yoshioka H."/>
            <person name="Kamagata Y."/>
            <person name="Tamaki H."/>
        </authorList>
    </citation>
    <scope>NUCLEOTIDE SEQUENCE [LARGE SCALE GENOMIC DNA]</scope>
    <source>
        <strain evidence="12 13">RT761</strain>
    </source>
</reference>
<dbReference type="Pfam" id="PF02782">
    <property type="entry name" value="FGGY_C"/>
    <property type="match status" value="1"/>
</dbReference>
<evidence type="ECO:0000256" key="7">
    <source>
        <dbReference type="ARBA" id="ARBA00023277"/>
    </source>
</evidence>
<evidence type="ECO:0000313" key="13">
    <source>
        <dbReference type="Proteomes" id="UP000594463"/>
    </source>
</evidence>
<dbReference type="GO" id="GO:0042732">
    <property type="term" value="P:D-xylose metabolic process"/>
    <property type="evidence" value="ECO:0007669"/>
    <property type="project" value="UniProtKB-KW"/>
</dbReference>
<dbReference type="InterPro" id="IPR018484">
    <property type="entry name" value="FGGY_N"/>
</dbReference>
<protein>
    <recommendedName>
        <fullName evidence="9">Xylulose kinase</fullName>
        <shortName evidence="9">Xylulokinase</shortName>
        <ecNumber evidence="9">2.7.1.17</ecNumber>
    </recommendedName>
</protein>
<dbReference type="CDD" id="cd07808">
    <property type="entry name" value="ASKHA_NBD_FGGY_EcXK-like"/>
    <property type="match status" value="1"/>
</dbReference>
<dbReference type="PROSITE" id="PS00445">
    <property type="entry name" value="FGGY_KINASES_2"/>
    <property type="match status" value="1"/>
</dbReference>
<proteinExistence type="inferred from homology"/>
<organism evidence="12 13">
    <name type="scientific">Atribacter laminatus</name>
    <dbReference type="NCBI Taxonomy" id="2847778"/>
    <lineage>
        <taxon>Bacteria</taxon>
        <taxon>Pseudomonadati</taxon>
        <taxon>Atribacterota</taxon>
        <taxon>Atribacteria</taxon>
        <taxon>Atribacterales</taxon>
        <taxon>Atribacteraceae</taxon>
        <taxon>Atribacter</taxon>
    </lineage>
</organism>
<dbReference type="InterPro" id="IPR018483">
    <property type="entry name" value="Carb_kinase_FGGY_CS"/>
</dbReference>
<dbReference type="GO" id="GO:0004856">
    <property type="term" value="F:D-xylulokinase activity"/>
    <property type="evidence" value="ECO:0007669"/>
    <property type="project" value="UniProtKB-EC"/>
</dbReference>
<evidence type="ECO:0000256" key="3">
    <source>
        <dbReference type="ARBA" id="ARBA00022679"/>
    </source>
</evidence>
<keyword evidence="6 9" id="KW-0067">ATP-binding</keyword>
<gene>
    <name evidence="12" type="primary">xylB_18</name>
    <name evidence="9" type="synonym">xylB</name>
    <name evidence="12" type="ORF">RT761_02114</name>
</gene>
<accession>A0A7T1AMY4</accession>
<dbReference type="InterPro" id="IPR043129">
    <property type="entry name" value="ATPase_NBD"/>
</dbReference>
<dbReference type="PANTHER" id="PTHR43095:SF5">
    <property type="entry name" value="XYLULOSE KINASE"/>
    <property type="match status" value="1"/>
</dbReference>
<dbReference type="SUPFAM" id="SSF53067">
    <property type="entry name" value="Actin-like ATPase domain"/>
    <property type="match status" value="2"/>
</dbReference>
<dbReference type="GO" id="GO:0005997">
    <property type="term" value="P:xylulose metabolic process"/>
    <property type="evidence" value="ECO:0007669"/>
    <property type="project" value="InterPro"/>
</dbReference>
<name>A0A7T1AMY4_ATRLM</name>
<dbReference type="Pfam" id="PF00370">
    <property type="entry name" value="FGGY_N"/>
    <property type="match status" value="1"/>
</dbReference>
<evidence type="ECO:0000259" key="11">
    <source>
        <dbReference type="Pfam" id="PF02782"/>
    </source>
</evidence>
<evidence type="ECO:0000313" key="12">
    <source>
        <dbReference type="EMBL" id="QPM68887.1"/>
    </source>
</evidence>
<sequence length="501" mass="56372">MIKDSPYILTIDIGTTNLKCIIYDKKGRIKAKLSQSHPTHFSLPGYAEQNPTVWVSNLQNLLRIMGGKHPEIIQSIQGISLTGQMHGPVFLDSKQEIAYPCLIWSDTRAHKEVSFLKNTFTTDSILKITGNPVQESFALPKILWLKDQQPNLFSQIDKIIFPKDYLGFLLTGTIATDHSDASGSMLYNLANHCWSEEIIDTCELRKPLFPNIIQSDAILGRVTREAAQQFGIPEGVPVIKGGGDLATTALATGTGKKESISLCIGTAAQMLMSFDSIEEKLLGHLYFFSHCLPQSYFCLGTVPTGGSSIQWFQDLFELKNIEFIYNELNITFDDAIERNTLFFPYLMGTGTPHFDYRANGAFLGLRINHKRCDLIYSIVEGIIFALKDSLTSILKPNLGKIFLSGGATRFSMWPKLVSNIFNLPVYTYQNADSATIGAFLLGARRLGLIEDYDSIINGFIPEEPVHPQKKFVQKLEKKFEKYRHFSLLIREYSTYEKDFLV</sequence>
<evidence type="ECO:0000256" key="2">
    <source>
        <dbReference type="ARBA" id="ARBA00022629"/>
    </source>
</evidence>
<evidence type="ECO:0000256" key="4">
    <source>
        <dbReference type="ARBA" id="ARBA00022741"/>
    </source>
</evidence>
<evidence type="ECO:0000256" key="6">
    <source>
        <dbReference type="ARBA" id="ARBA00022840"/>
    </source>
</evidence>
<dbReference type="InterPro" id="IPR018485">
    <property type="entry name" value="FGGY_C"/>
</dbReference>
<dbReference type="PIRSF" id="PIRSF000538">
    <property type="entry name" value="GlpK"/>
    <property type="match status" value="1"/>
</dbReference>
<evidence type="ECO:0000256" key="1">
    <source>
        <dbReference type="ARBA" id="ARBA00009156"/>
    </source>
</evidence>
<comment type="catalytic activity">
    <reaction evidence="9">
        <text>D-xylulose + ATP = D-xylulose 5-phosphate + ADP + H(+)</text>
        <dbReference type="Rhea" id="RHEA:10964"/>
        <dbReference type="ChEBI" id="CHEBI:15378"/>
        <dbReference type="ChEBI" id="CHEBI:17140"/>
        <dbReference type="ChEBI" id="CHEBI:30616"/>
        <dbReference type="ChEBI" id="CHEBI:57737"/>
        <dbReference type="ChEBI" id="CHEBI:456216"/>
        <dbReference type="EC" id="2.7.1.17"/>
    </reaction>
</comment>
<dbReference type="InterPro" id="IPR006000">
    <property type="entry name" value="Xylulokinase"/>
</dbReference>
<evidence type="ECO:0000256" key="8">
    <source>
        <dbReference type="RuleBase" id="RU003733"/>
    </source>
</evidence>
<comment type="similarity">
    <text evidence="1 8">Belongs to the FGGY kinase family.</text>
</comment>
<dbReference type="InterPro" id="IPR000577">
    <property type="entry name" value="Carb_kinase_FGGY"/>
</dbReference>
<keyword evidence="3 8" id="KW-0808">Transferase</keyword>
<evidence type="ECO:0000256" key="9">
    <source>
        <dbReference type="RuleBase" id="RU364073"/>
    </source>
</evidence>
<feature type="domain" description="Carbohydrate kinase FGGY N-terminal" evidence="10">
    <location>
        <begin position="7"/>
        <end position="250"/>
    </location>
</feature>